<feature type="domain" description="Macro" evidence="7">
    <location>
        <begin position="1182"/>
        <end position="1353"/>
    </location>
</feature>
<dbReference type="Pfam" id="PF23253">
    <property type="entry name" value="KH_PARP14_6"/>
    <property type="match status" value="1"/>
</dbReference>
<dbReference type="EMBL" id="PPHD01000798">
    <property type="protein sequence ID" value="POI35113.1"/>
    <property type="molecule type" value="Genomic_DNA"/>
</dbReference>
<dbReference type="SUPFAM" id="SSF117839">
    <property type="entry name" value="WWE domain"/>
    <property type="match status" value="1"/>
</dbReference>
<gene>
    <name evidence="8" type="ORF">CIB84_001138</name>
</gene>
<evidence type="ECO:0000256" key="6">
    <source>
        <dbReference type="SAM" id="MobiDB-lite"/>
    </source>
</evidence>
<organism evidence="8 9">
    <name type="scientific">Bambusicola thoracicus</name>
    <name type="common">Chinese bamboo-partridge</name>
    <name type="synonym">Perdix thoracica</name>
    <dbReference type="NCBI Taxonomy" id="9083"/>
    <lineage>
        <taxon>Eukaryota</taxon>
        <taxon>Metazoa</taxon>
        <taxon>Chordata</taxon>
        <taxon>Craniata</taxon>
        <taxon>Vertebrata</taxon>
        <taxon>Euteleostomi</taxon>
        <taxon>Archelosauria</taxon>
        <taxon>Archosauria</taxon>
        <taxon>Dinosauria</taxon>
        <taxon>Saurischia</taxon>
        <taxon>Theropoda</taxon>
        <taxon>Coelurosauria</taxon>
        <taxon>Aves</taxon>
        <taxon>Neognathae</taxon>
        <taxon>Galloanserae</taxon>
        <taxon>Galliformes</taxon>
        <taxon>Phasianidae</taxon>
        <taxon>Perdicinae</taxon>
        <taxon>Bambusicola</taxon>
    </lineage>
</organism>
<accession>A0A2P4TFG3</accession>
<dbReference type="Pfam" id="PF23254">
    <property type="entry name" value="KH_PARP14_8"/>
    <property type="match status" value="1"/>
</dbReference>
<dbReference type="GO" id="GO:0005737">
    <property type="term" value="C:cytoplasm"/>
    <property type="evidence" value="ECO:0007669"/>
    <property type="project" value="TreeGrafter"/>
</dbReference>
<dbReference type="PANTHER" id="PTHR14453:SF89">
    <property type="entry name" value="PROTEIN MONO-ADP-RIBOSYLTRANSFERASE PARP14"/>
    <property type="match status" value="1"/>
</dbReference>
<evidence type="ECO:0000256" key="4">
    <source>
        <dbReference type="ARBA" id="ARBA00023027"/>
    </source>
</evidence>
<evidence type="ECO:0000313" key="9">
    <source>
        <dbReference type="Proteomes" id="UP000237246"/>
    </source>
</evidence>
<dbReference type="Pfam" id="PF23252">
    <property type="entry name" value="KH_PARP14_5"/>
    <property type="match status" value="1"/>
</dbReference>
<keyword evidence="2" id="KW-0328">Glycosyltransferase</keyword>
<dbReference type="Pfam" id="PF23245">
    <property type="entry name" value="RRM_PARP14_2"/>
    <property type="match status" value="1"/>
</dbReference>
<dbReference type="InterPro" id="IPR057049">
    <property type="entry name" value="PARP14_KH_8"/>
</dbReference>
<dbReference type="InterPro" id="IPR057047">
    <property type="entry name" value="PARP14_KH_5"/>
</dbReference>
<dbReference type="Pfam" id="PF23085">
    <property type="entry name" value="RRM_PARP14_3"/>
    <property type="match status" value="1"/>
</dbReference>
<dbReference type="InterPro" id="IPR037197">
    <property type="entry name" value="WWE_dom_sf"/>
</dbReference>
<dbReference type="Gene3D" id="3.30.70.330">
    <property type="match status" value="1"/>
</dbReference>
<dbReference type="CDD" id="cd02907">
    <property type="entry name" value="Macro_Af1521_BAL-like"/>
    <property type="match status" value="1"/>
</dbReference>
<comment type="caution">
    <text evidence="8">The sequence shown here is derived from an EMBL/GenBank/DDBJ whole genome shotgun (WGS) entry which is preliminary data.</text>
</comment>
<feature type="domain" description="Macro" evidence="7">
    <location>
        <begin position="751"/>
        <end position="938"/>
    </location>
</feature>
<evidence type="ECO:0000259" key="7">
    <source>
        <dbReference type="PROSITE" id="PS51154"/>
    </source>
</evidence>
<dbReference type="InterPro" id="IPR057044">
    <property type="entry name" value="PARP14_KH_1"/>
</dbReference>
<dbReference type="GO" id="GO:0010629">
    <property type="term" value="P:negative regulation of gene expression"/>
    <property type="evidence" value="ECO:0007669"/>
    <property type="project" value="TreeGrafter"/>
</dbReference>
<keyword evidence="5" id="KW-0539">Nucleus</keyword>
<evidence type="ECO:0000256" key="2">
    <source>
        <dbReference type="ARBA" id="ARBA00022676"/>
    </source>
</evidence>
<evidence type="ECO:0000256" key="1">
    <source>
        <dbReference type="ARBA" id="ARBA00004123"/>
    </source>
</evidence>
<reference evidence="8 9" key="1">
    <citation type="submission" date="2018-01" db="EMBL/GenBank/DDBJ databases">
        <title>Comparison of the Chinese Bamboo Partridge and Red Junglefowl genome sequences highlights the importance of demography in genome evolution.</title>
        <authorList>
            <person name="Tiley G.P."/>
            <person name="Kimball R.T."/>
            <person name="Braun E.L."/>
            <person name="Burleigh J.G."/>
        </authorList>
    </citation>
    <scope>NUCLEOTIDE SEQUENCE [LARGE SCALE GENOMIC DNA]</scope>
    <source>
        <strain evidence="8">RTK389</strain>
        <tissue evidence="8">Blood</tissue>
    </source>
</reference>
<dbReference type="Proteomes" id="UP000237246">
    <property type="component" value="Unassembled WGS sequence"/>
</dbReference>
<dbReference type="Pfam" id="PF23248">
    <property type="entry name" value="KH_PARP14_2"/>
    <property type="match status" value="1"/>
</dbReference>
<dbReference type="InterPro" id="IPR057048">
    <property type="entry name" value="PARP14_KH_6"/>
</dbReference>
<evidence type="ECO:0000256" key="5">
    <source>
        <dbReference type="ARBA" id="ARBA00023242"/>
    </source>
</evidence>
<dbReference type="InterPro" id="IPR057046">
    <property type="entry name" value="PARP14_KH_4"/>
</dbReference>
<dbReference type="GO" id="GO:0005634">
    <property type="term" value="C:nucleus"/>
    <property type="evidence" value="ECO:0007669"/>
    <property type="project" value="UniProtKB-SubCell"/>
</dbReference>
<dbReference type="InterPro" id="IPR057045">
    <property type="entry name" value="PARP14_KH_3"/>
</dbReference>
<dbReference type="OrthoDB" id="6133115at2759"/>
<comment type="subcellular location">
    <subcellularLocation>
        <location evidence="1">Nucleus</location>
    </subcellularLocation>
</comment>
<dbReference type="GO" id="GO:0003950">
    <property type="term" value="F:NAD+ poly-ADP-ribosyltransferase activity"/>
    <property type="evidence" value="ECO:0007669"/>
    <property type="project" value="TreeGrafter"/>
</dbReference>
<evidence type="ECO:0000313" key="8">
    <source>
        <dbReference type="EMBL" id="POI35113.1"/>
    </source>
</evidence>
<feature type="compositionally biased region" description="Basic and acidic residues" evidence="6">
    <location>
        <begin position="953"/>
        <end position="966"/>
    </location>
</feature>
<dbReference type="GO" id="GO:0070212">
    <property type="term" value="P:protein poly-ADP-ribosylation"/>
    <property type="evidence" value="ECO:0007669"/>
    <property type="project" value="TreeGrafter"/>
</dbReference>
<protein>
    <recommendedName>
        <fullName evidence="7">Macro domain-containing protein</fullName>
    </recommendedName>
</protein>
<dbReference type="Pfam" id="PF22005">
    <property type="entry name" value="WWE_1"/>
    <property type="match status" value="1"/>
</dbReference>
<dbReference type="Pfam" id="PF23084">
    <property type="entry name" value="KH_PARP14_1"/>
    <property type="match status" value="1"/>
</dbReference>
<keyword evidence="3" id="KW-0808">Transferase</keyword>
<dbReference type="Pfam" id="PF23249">
    <property type="entry name" value="KH_PARP14_3"/>
    <property type="match status" value="1"/>
</dbReference>
<keyword evidence="9" id="KW-1185">Reference proteome</keyword>
<dbReference type="SMART" id="SM00506">
    <property type="entry name" value="A1pp"/>
    <property type="match status" value="3"/>
</dbReference>
<sequence>MLKQQVLERQTHELDLGEKGKFRITVTDLEAAAERKAFEEQPVPTKALDAVRDLQREGGALQKMENDFPNSELQERACSVERTAEQSAETSPSVVLENIEGCSAKCIQILLENVSGLSADDDFTVEMIPELNVAVATFQKSIDTQELINKCAQNKRVKRFKITARLLEVTCSIKVENIPDDISIDYLRVYFESTQNGGGPVSDISLFHRENSAIITFCDHKGNAASVLAFLLTFYLSTVLEKQHLLEQTPVSVHPYYRSLETALYGKDRPVTKMPDSVVIPLDPYVWQFLRRQDRLIEAINQEMANCHCYLKWPQTDCSQPEVTLCPSSSIPEQKGTMMKLITTWKQDVSTEFSRIMLRYIAIKCKVSSAKWKDVKNRLMKNADLIITGISKEMVVIAGNRAAVDSAEKEVRECMEKAMEESERKKQSIEIPVSITPGKYAVLRNAGLEENIHKEYPCLKISYDDTKETVQLCGLSAEVYKVKANLLEKVLNMPSTSVDVNRNVLQHLRSANSKTMSEKLFAAKKINAFYELADDTVMLFGETPQDLSEGEKQLKASLTYKSIDVKDCEVTKMKEWSHLLAALRKKYPSSQKTVVIHEPDGNENTVTITGFTETVEEAYQNLYDFIDRNTRVERKIPAKLVAAVQFVEKEKSAVCDELRKKGVTIRFHTKTPYISLSGPKAEVSKAATALEKIISTLCWKDVSIDKPGAKEFFIDRKDTLIFEAKQKFNCLIRLKEEEQQKSKNVDQVERKLYYKLTLEDGTELLVYKGNLCNYPVDVVVNASNEDLKHTGGLAWALLQAAGPELQAECDEVVKMGGSLQAGDVVITGAGKLPCKQIIHAVGPQWKENNSGKCVHLLREAIKKSLQLAETYNHRSIAFPSVSGGIFGFPLHKCINAIVSAIKKTLEEFKRDSSLKEIHLVAADEETVQVLKETVQKEFTAKPSSSVLQQQCSPDHKQGESQREKRGDDLCMATDGETMITTAEGLRIRVEKKDIIDATTDVIVNSVGTDLEFGVGPLCHALLKEAGPELKVEFDMEKGQQEAGNGSVVCTSGCILACAFVFHAVLPQWDGGSGQALKTLENTVHKCLMKAEELGLKSISFPAIGTGGFSFPNTVVSKLMFDEVFKFSSSQSRKTLQEVHFVLHPKDTRNIQAFTSELKCRVTGKYCGAAPQPDFISPVSIEALGAYKMRIGSITLKVTSGDITKENTEVIVNIANKTFDATSGVFKAVMDAAGFDVEEECQQYAGLLQSGFITTEGGALLCKRIIHLIHSTNVKNQVSKVLHECELRMYKSVAFPAIGTGAAKQSPAKVADDMLDAIVEFASRGSVQHLKEIRIIIFQKHMLSDFYGSMKKREDSDSCEPRLSWLLTPKSYFWGPKKSTEKKKLLILGKKVDSVTFQICGESKKNVDATESWITGVILKEQLENRIVDDIIENFDERQIEALADLQRGKHVTIELKKNDSPPCITISGISREVCSVSVEVQKMIQKKKAAQEEQSKAELVYKLVGWGYQGTDDSFVAFDKLTNMQLEDARLDKKPHLTVKINKTMYRVDMNTLQAHDDQGRTINIQRVPKNEGKLQCC</sequence>
<dbReference type="SUPFAM" id="SSF52949">
    <property type="entry name" value="Macro domain-like"/>
    <property type="match status" value="3"/>
</dbReference>
<dbReference type="InterPro" id="IPR043472">
    <property type="entry name" value="Macro_dom-like"/>
</dbReference>
<proteinExistence type="predicted"/>
<dbReference type="InterPro" id="IPR012677">
    <property type="entry name" value="Nucleotide-bd_a/b_plait_sf"/>
</dbReference>
<dbReference type="PROSITE" id="PS51154">
    <property type="entry name" value="MACRO"/>
    <property type="match status" value="3"/>
</dbReference>
<name>A0A2P4TFG3_BAMTH</name>
<evidence type="ECO:0000256" key="3">
    <source>
        <dbReference type="ARBA" id="ARBA00022679"/>
    </source>
</evidence>
<dbReference type="Pfam" id="PF23251">
    <property type="entry name" value="KH_PARP14_4"/>
    <property type="match status" value="1"/>
</dbReference>
<dbReference type="InterPro" id="IPR057043">
    <property type="entry name" value="PARP14_KH_2"/>
</dbReference>
<dbReference type="GO" id="GO:1990404">
    <property type="term" value="F:NAD+-protein mono-ADP-ribosyltransferase activity"/>
    <property type="evidence" value="ECO:0007669"/>
    <property type="project" value="TreeGrafter"/>
</dbReference>
<dbReference type="Gene3D" id="3.30.720.50">
    <property type="match status" value="1"/>
</dbReference>
<feature type="domain" description="Macro" evidence="7">
    <location>
        <begin position="974"/>
        <end position="1161"/>
    </location>
</feature>
<dbReference type="InterPro" id="IPR052056">
    <property type="entry name" value="Mono-ARTD/PARP"/>
</dbReference>
<dbReference type="Pfam" id="PF01661">
    <property type="entry name" value="Macro"/>
    <property type="match status" value="3"/>
</dbReference>
<keyword evidence="4" id="KW-0520">NAD</keyword>
<dbReference type="Gene3D" id="3.40.220.10">
    <property type="entry name" value="Leucine Aminopeptidase, subunit E, domain 1"/>
    <property type="match status" value="3"/>
</dbReference>
<feature type="region of interest" description="Disordered" evidence="6">
    <location>
        <begin position="944"/>
        <end position="966"/>
    </location>
</feature>
<dbReference type="InterPro" id="IPR057050">
    <property type="entry name" value="RRM_PARP14_2"/>
</dbReference>
<dbReference type="InterPro" id="IPR054596">
    <property type="entry name" value="PARP14_WWE"/>
</dbReference>
<dbReference type="InterPro" id="IPR002589">
    <property type="entry name" value="Macro_dom"/>
</dbReference>
<dbReference type="PANTHER" id="PTHR14453">
    <property type="entry name" value="PARP/ZINC FINGER CCCH TYPE DOMAIN CONTAINING PROTEIN"/>
    <property type="match status" value="1"/>
</dbReference>
<dbReference type="GO" id="GO:0003714">
    <property type="term" value="F:transcription corepressor activity"/>
    <property type="evidence" value="ECO:0007669"/>
    <property type="project" value="TreeGrafter"/>
</dbReference>